<dbReference type="PANTHER" id="PTHR32089">
    <property type="entry name" value="METHYL-ACCEPTING CHEMOTAXIS PROTEIN MCPB"/>
    <property type="match status" value="1"/>
</dbReference>
<feature type="region of interest" description="Disordered" evidence="6">
    <location>
        <begin position="1"/>
        <end position="55"/>
    </location>
</feature>
<dbReference type="SMART" id="SM00283">
    <property type="entry name" value="MA"/>
    <property type="match status" value="1"/>
</dbReference>
<accession>D1BCK2</accession>
<dbReference type="PROSITE" id="PS50885">
    <property type="entry name" value="HAMP"/>
    <property type="match status" value="1"/>
</dbReference>
<feature type="domain" description="HAMP" evidence="9">
    <location>
        <begin position="268"/>
        <end position="320"/>
    </location>
</feature>
<dbReference type="HOGENOM" id="CLU_000445_107_27_11"/>
<dbReference type="Pfam" id="PF00672">
    <property type="entry name" value="HAMP"/>
    <property type="match status" value="1"/>
</dbReference>
<dbReference type="PROSITE" id="PS50111">
    <property type="entry name" value="CHEMOTAXIS_TRANSDUC_2"/>
    <property type="match status" value="1"/>
</dbReference>
<evidence type="ECO:0000256" key="1">
    <source>
        <dbReference type="ARBA" id="ARBA00022692"/>
    </source>
</evidence>
<evidence type="ECO:0000313" key="11">
    <source>
        <dbReference type="Proteomes" id="UP000000322"/>
    </source>
</evidence>
<keyword evidence="7" id="KW-0472">Membrane</keyword>
<dbReference type="PANTHER" id="PTHR32089:SF112">
    <property type="entry name" value="LYSOZYME-LIKE PROTEIN-RELATED"/>
    <property type="match status" value="1"/>
</dbReference>
<reference evidence="10 11" key="1">
    <citation type="journal article" date="2009" name="Stand. Genomic Sci.">
        <title>Complete genome sequence of Sanguibacter keddieii type strain (ST-74).</title>
        <authorList>
            <person name="Ivanova N."/>
            <person name="Sikorski J."/>
            <person name="Sims D."/>
            <person name="Brettin T."/>
            <person name="Detter J.C."/>
            <person name="Han C."/>
            <person name="Lapidus A."/>
            <person name="Copeland A."/>
            <person name="Glavina Del Rio T."/>
            <person name="Nolan M."/>
            <person name="Chen F."/>
            <person name="Lucas S."/>
            <person name="Tice H."/>
            <person name="Cheng J.F."/>
            <person name="Bruce D."/>
            <person name="Goodwin L."/>
            <person name="Pitluck S."/>
            <person name="Pati A."/>
            <person name="Mavromatis K."/>
            <person name="Chen A."/>
            <person name="Palaniappan K."/>
            <person name="D'haeseleer P."/>
            <person name="Chain P."/>
            <person name="Bristow J."/>
            <person name="Eisen J.A."/>
            <person name="Markowitz V."/>
            <person name="Hugenholtz P."/>
            <person name="Goker M."/>
            <person name="Pukall R."/>
            <person name="Klenk H.P."/>
            <person name="Kyrpides N.C."/>
        </authorList>
    </citation>
    <scope>NUCLEOTIDE SEQUENCE [LARGE SCALE GENOMIC DNA]</scope>
    <source>
        <strain evidence="11">ATCC 51767 / DSM 10542 / NCFB 3025 / ST-74</strain>
    </source>
</reference>
<dbReference type="Pfam" id="PF00015">
    <property type="entry name" value="MCPsignal"/>
    <property type="match status" value="1"/>
</dbReference>
<feature type="compositionally biased region" description="Low complexity" evidence="6">
    <location>
        <begin position="1"/>
        <end position="20"/>
    </location>
</feature>
<dbReference type="InterPro" id="IPR004089">
    <property type="entry name" value="MCPsignal_dom"/>
</dbReference>
<dbReference type="Gene3D" id="1.10.287.950">
    <property type="entry name" value="Methyl-accepting chemotaxis protein"/>
    <property type="match status" value="1"/>
</dbReference>
<dbReference type="GO" id="GO:0006935">
    <property type="term" value="P:chemotaxis"/>
    <property type="evidence" value="ECO:0007669"/>
    <property type="project" value="InterPro"/>
</dbReference>
<feature type="compositionally biased region" description="Basic and acidic residues" evidence="6">
    <location>
        <begin position="43"/>
        <end position="54"/>
    </location>
</feature>
<dbReference type="GO" id="GO:0004888">
    <property type="term" value="F:transmembrane signaling receptor activity"/>
    <property type="evidence" value="ECO:0007669"/>
    <property type="project" value="InterPro"/>
</dbReference>
<dbReference type="RefSeq" id="WP_012868057.1">
    <property type="nucleotide sequence ID" value="NC_013521.1"/>
</dbReference>
<keyword evidence="11" id="KW-1185">Reference proteome</keyword>
<comment type="similarity">
    <text evidence="4">Belongs to the methyl-accepting chemotaxis (MCP) protein family.</text>
</comment>
<dbReference type="CDD" id="cd06225">
    <property type="entry name" value="HAMP"/>
    <property type="match status" value="1"/>
</dbReference>
<evidence type="ECO:0000259" key="9">
    <source>
        <dbReference type="PROSITE" id="PS50885"/>
    </source>
</evidence>
<dbReference type="Proteomes" id="UP000000322">
    <property type="component" value="Chromosome"/>
</dbReference>
<dbReference type="KEGG" id="ske:Sked_30920"/>
<sequence length="583" mass="59859">MTTTSTRPARTTASTPAPRSGTAPRDGAAAQQRPASSSAPGRPGEKPSAREPRASRARWFWDRPVAVKIGTSLVVMGVVFASVGGVAALALGRAADHLDQVNTLTGELQGDLGDLRAAQATSQLLVRRAAAAPDDALRTQLLTSSDWNDTTVERLIADVETFEQSGTQQWQDFVTRWGEWTAYRDGVVLPLVEAGDVDGVEQALAADVAADPDRAGRALLLAQGQIDFQVAEVLHDAQADVSRTIIVLGVSFLVGAGLSVTLAVLVVRRITSGIRSVQGALESLATGDLTHEVDVLSRDELGQMSQSYDLAVSNLRGAMTGVVSTATAVAQNAEDLGAANTQVSGGAEATSAQAAVATEAAELVSRTIQSVAAGAEQMGASIREIAGSADEAAKVAAQAVQVSESTAESVRLLGESSQAIGTVVKAITSIAEQTNLLALNATIEAARAGEAGKGFAVVAHEVKELAGESGRAAEDVARRIAEIQSQTGSTVTAISEISGIIRTISDYQMTIASAVEEQTATTNEMSRGITEAAAGAGEIAVHIGSVAAVASQSSDVVARMGQTVDELTAASADLRTQTAAFAV</sequence>
<dbReference type="eggNOG" id="COG0840">
    <property type="taxonomic scope" value="Bacteria"/>
</dbReference>
<evidence type="ECO:0000256" key="2">
    <source>
        <dbReference type="ARBA" id="ARBA00022989"/>
    </source>
</evidence>
<dbReference type="SUPFAM" id="SSF58104">
    <property type="entry name" value="Methyl-accepting chemotaxis protein (MCP) signaling domain"/>
    <property type="match status" value="1"/>
</dbReference>
<feature type="compositionally biased region" description="Low complexity" evidence="6">
    <location>
        <begin position="28"/>
        <end position="40"/>
    </location>
</feature>
<keyword evidence="1 7" id="KW-0812">Transmembrane</keyword>
<evidence type="ECO:0000256" key="4">
    <source>
        <dbReference type="ARBA" id="ARBA00029447"/>
    </source>
</evidence>
<feature type="domain" description="Methyl-accepting transducer" evidence="8">
    <location>
        <begin position="325"/>
        <end position="568"/>
    </location>
</feature>
<proteinExistence type="inferred from homology"/>
<evidence type="ECO:0000259" key="8">
    <source>
        <dbReference type="PROSITE" id="PS50111"/>
    </source>
</evidence>
<gene>
    <name evidence="10" type="ordered locus">Sked_30920</name>
</gene>
<dbReference type="InterPro" id="IPR004090">
    <property type="entry name" value="Chemotax_Me-accpt_rcpt"/>
</dbReference>
<keyword evidence="3 5" id="KW-0807">Transducer</keyword>
<feature type="transmembrane region" description="Helical" evidence="7">
    <location>
        <begin position="65"/>
        <end position="91"/>
    </location>
</feature>
<dbReference type="AlphaFoldDB" id="D1BCK2"/>
<dbReference type="EMBL" id="CP001819">
    <property type="protein sequence ID" value="ACZ22989.1"/>
    <property type="molecule type" value="Genomic_DNA"/>
</dbReference>
<dbReference type="GO" id="GO:0016020">
    <property type="term" value="C:membrane"/>
    <property type="evidence" value="ECO:0007669"/>
    <property type="project" value="InterPro"/>
</dbReference>
<organism evidence="10 11">
    <name type="scientific">Sanguibacter keddieii (strain ATCC 51767 / DSM 10542 / NCFB 3025 / ST-74)</name>
    <dbReference type="NCBI Taxonomy" id="446469"/>
    <lineage>
        <taxon>Bacteria</taxon>
        <taxon>Bacillati</taxon>
        <taxon>Actinomycetota</taxon>
        <taxon>Actinomycetes</taxon>
        <taxon>Micrococcales</taxon>
        <taxon>Sanguibacteraceae</taxon>
        <taxon>Sanguibacter</taxon>
    </lineage>
</organism>
<evidence type="ECO:0000256" key="6">
    <source>
        <dbReference type="SAM" id="MobiDB-lite"/>
    </source>
</evidence>
<evidence type="ECO:0000256" key="3">
    <source>
        <dbReference type="ARBA" id="ARBA00023224"/>
    </source>
</evidence>
<name>D1BCK2_SANKS</name>
<dbReference type="GO" id="GO:0007165">
    <property type="term" value="P:signal transduction"/>
    <property type="evidence" value="ECO:0007669"/>
    <property type="project" value="UniProtKB-KW"/>
</dbReference>
<feature type="transmembrane region" description="Helical" evidence="7">
    <location>
        <begin position="245"/>
        <end position="267"/>
    </location>
</feature>
<keyword evidence="2 7" id="KW-1133">Transmembrane helix</keyword>
<dbReference type="SMART" id="SM00304">
    <property type="entry name" value="HAMP"/>
    <property type="match status" value="1"/>
</dbReference>
<dbReference type="STRING" id="446469.Sked_30920"/>
<dbReference type="PRINTS" id="PR00260">
    <property type="entry name" value="CHEMTRNSDUCR"/>
</dbReference>
<evidence type="ECO:0000256" key="5">
    <source>
        <dbReference type="PROSITE-ProRule" id="PRU00284"/>
    </source>
</evidence>
<evidence type="ECO:0000313" key="10">
    <source>
        <dbReference type="EMBL" id="ACZ22989.1"/>
    </source>
</evidence>
<protein>
    <submittedName>
        <fullName evidence="10">Methyl-accepting chemotaxis protein</fullName>
    </submittedName>
</protein>
<dbReference type="InterPro" id="IPR003660">
    <property type="entry name" value="HAMP_dom"/>
</dbReference>
<evidence type="ECO:0000256" key="7">
    <source>
        <dbReference type="SAM" id="Phobius"/>
    </source>
</evidence>